<keyword evidence="2" id="KW-0472">Membrane</keyword>
<proteinExistence type="predicted"/>
<evidence type="ECO:0000313" key="4">
    <source>
        <dbReference type="EMBL" id="OKA08883.1"/>
    </source>
</evidence>
<dbReference type="Proteomes" id="UP000186883">
    <property type="component" value="Unassembled WGS sequence"/>
</dbReference>
<comment type="caution">
    <text evidence="3">The sequence shown here is derived from an EMBL/GenBank/DDBJ whole genome shotgun (WGS) entry which is preliminary data.</text>
</comment>
<evidence type="ECO:0000313" key="6">
    <source>
        <dbReference type="Proteomes" id="UP000186883"/>
    </source>
</evidence>
<sequence>MTDAVSRTIDAMRVGRLLARALVVVCGIFAATAVAWIVGDVTARADTLVVDGRPESGAPVTAVEVDPSLSAARVQVGDPADSVAIQPLREFAASSLPRRSESVVALLDRAVVSVENLDETAKSTTNAVTRRAVEALDVSASRQPADVDRTPAGVTSSFTGVPASKPATASSGLVSQDAADGTRTLSSPCGHKARGEYPSGASRFHGSVRATGESVPPWSPVSRCGTSTSVAAACGGDHGGGAVVPVRTARNNRISPHCGEIGHQAALATVIRPGVTPG</sequence>
<feature type="transmembrane region" description="Helical" evidence="2">
    <location>
        <begin position="17"/>
        <end position="38"/>
    </location>
</feature>
<dbReference type="EMBL" id="LOBU02000010">
    <property type="protein sequence ID" value="OKA08883.1"/>
    <property type="molecule type" value="Genomic_DNA"/>
</dbReference>
<dbReference type="RefSeq" id="WP_061989242.1">
    <property type="nucleotide sequence ID" value="NZ_FOPQ01000014.1"/>
</dbReference>
<organism evidence="3 5">
    <name type="scientific">Amycolatopsis regifaucium</name>
    <dbReference type="NCBI Taxonomy" id="546365"/>
    <lineage>
        <taxon>Bacteria</taxon>
        <taxon>Bacillati</taxon>
        <taxon>Actinomycetota</taxon>
        <taxon>Actinomycetes</taxon>
        <taxon>Pseudonocardiales</taxon>
        <taxon>Pseudonocardiaceae</taxon>
        <taxon>Amycolatopsis</taxon>
    </lineage>
</organism>
<evidence type="ECO:0000256" key="1">
    <source>
        <dbReference type="SAM" id="MobiDB-lite"/>
    </source>
</evidence>
<reference evidence="4 6" key="2">
    <citation type="submission" date="2016-11" db="EMBL/GenBank/DDBJ databases">
        <title>Genome sequencing of Amycolatopsis regifaucium.</title>
        <authorList>
            <person name="Mayilraj S."/>
            <person name="Kaur N."/>
        </authorList>
    </citation>
    <scope>NUCLEOTIDE SEQUENCE [LARGE SCALE GENOMIC DNA]</scope>
    <source>
        <strain evidence="4 6">GY080</strain>
    </source>
</reference>
<dbReference type="AlphaFoldDB" id="A0A154MFY3"/>
<dbReference type="EMBL" id="LQCI01000023">
    <property type="protein sequence ID" value="KZB83418.1"/>
    <property type="molecule type" value="Genomic_DNA"/>
</dbReference>
<evidence type="ECO:0000313" key="3">
    <source>
        <dbReference type="EMBL" id="KZB83418.1"/>
    </source>
</evidence>
<evidence type="ECO:0000313" key="5">
    <source>
        <dbReference type="Proteomes" id="UP000076321"/>
    </source>
</evidence>
<evidence type="ECO:0000256" key="2">
    <source>
        <dbReference type="SAM" id="Phobius"/>
    </source>
</evidence>
<feature type="region of interest" description="Disordered" evidence="1">
    <location>
        <begin position="140"/>
        <end position="194"/>
    </location>
</feature>
<name>A0A154MFY3_9PSEU</name>
<keyword evidence="6" id="KW-1185">Reference proteome</keyword>
<gene>
    <name evidence="4" type="ORF">ATP06_0211045</name>
    <name evidence="3" type="ORF">AVL48_04580</name>
</gene>
<accession>A0A154MFY3</accession>
<keyword evidence="2" id="KW-0812">Transmembrane</keyword>
<keyword evidence="2" id="KW-1133">Transmembrane helix</keyword>
<protein>
    <submittedName>
        <fullName evidence="3">Uncharacterized protein</fullName>
    </submittedName>
</protein>
<reference evidence="3 5" key="1">
    <citation type="submission" date="2015-12" db="EMBL/GenBank/DDBJ databases">
        <title>Amycolatopsis regifaucium genome sequencing and assembly.</title>
        <authorList>
            <person name="Mayilraj S."/>
        </authorList>
    </citation>
    <scope>NUCLEOTIDE SEQUENCE [LARGE SCALE GENOMIC DNA]</scope>
    <source>
        <strain evidence="3 5">GY080</strain>
    </source>
</reference>
<dbReference type="Proteomes" id="UP000076321">
    <property type="component" value="Unassembled WGS sequence"/>
</dbReference>